<feature type="chain" id="PRO_5047397286" evidence="1">
    <location>
        <begin position="29"/>
        <end position="373"/>
    </location>
</feature>
<dbReference type="NCBIfam" id="NF033942">
    <property type="entry name" value="GjpA"/>
    <property type="match status" value="1"/>
</dbReference>
<organism evidence="2 3">
    <name type="scientific">[Mycobacterium] kokjensenii</name>
    <dbReference type="NCBI Taxonomy" id="3064287"/>
    <lineage>
        <taxon>Bacteria</taxon>
        <taxon>Bacillati</taxon>
        <taxon>Actinomycetota</taxon>
        <taxon>Actinomycetes</taxon>
        <taxon>Mycobacteriales</taxon>
        <taxon>Mycobacteriaceae</taxon>
        <taxon>Mycolicibacter</taxon>
    </lineage>
</organism>
<protein>
    <submittedName>
        <fullName evidence="2">Outer membrane porin GjpA</fullName>
    </submittedName>
</protein>
<dbReference type="InterPro" id="IPR049934">
    <property type="entry name" value="GjpA-like"/>
</dbReference>
<keyword evidence="1" id="KW-0732">Signal</keyword>
<reference evidence="2 3" key="1">
    <citation type="submission" date="2023-08" db="EMBL/GenBank/DDBJ databases">
        <authorList>
            <person name="Folkvardsen B D."/>
            <person name="Norman A."/>
        </authorList>
    </citation>
    <scope>NUCLEOTIDE SEQUENCE [LARGE SCALE GENOMIC DNA]</scope>
    <source>
        <strain evidence="2 3">Mu0083</strain>
    </source>
</reference>
<name>A0ABM9LPW8_9MYCO</name>
<accession>A0ABM9LPW8</accession>
<dbReference type="EMBL" id="OY726394">
    <property type="protein sequence ID" value="CAJ1502723.1"/>
    <property type="molecule type" value="Genomic_DNA"/>
</dbReference>
<dbReference type="Proteomes" id="UP001190336">
    <property type="component" value="Chromosome"/>
</dbReference>
<gene>
    <name evidence="2" type="primary">gjpA</name>
    <name evidence="2" type="ORF">MU0083_003004</name>
</gene>
<sequence length="373" mass="38005">MQQTLRPYVTAGVAIVGASLVAATPVVAPPHGMTVVPDITLTASDAWADALNLASENLTQLMNNVNLAPGVAFQQFLANQYDYAQQLLDDPANITAVTEQIRHNLDGLFTGYALTNPTTETLETVLSHTLFAGDPVTSTLGWYDLFAGPLAQIAGGMFPAEMIPVLHMLSSPLSGIIMGSLGPLIAPWVGLLNSITDHDSLGDILANTFGAFLNGATLNLDSLVPLINEIGGGLLPAGSELTHVDIAFGGLFTAGDVAIDPYQVAGPGGALIDATPAVGGSILNSVGLGLVGVPVLGALNLESHAVGPLAAWQAWGQTVGALLGSGWDGKGAVPVAPPLSDSDLPLITDLDDGGVGGAAASDWFADLLTGFSF</sequence>
<dbReference type="RefSeq" id="WP_308473727.1">
    <property type="nucleotide sequence ID" value="NZ_OY726394.1"/>
</dbReference>
<keyword evidence="3" id="KW-1185">Reference proteome</keyword>
<proteinExistence type="predicted"/>
<evidence type="ECO:0000313" key="3">
    <source>
        <dbReference type="Proteomes" id="UP001190336"/>
    </source>
</evidence>
<evidence type="ECO:0000256" key="1">
    <source>
        <dbReference type="SAM" id="SignalP"/>
    </source>
</evidence>
<feature type="signal peptide" evidence="1">
    <location>
        <begin position="1"/>
        <end position="28"/>
    </location>
</feature>
<evidence type="ECO:0000313" key="2">
    <source>
        <dbReference type="EMBL" id="CAJ1502723.1"/>
    </source>
</evidence>